<dbReference type="PANTHER" id="PTHR35205">
    <property type="entry name" value="NB-ARC AND TPR DOMAIN PROTEIN"/>
    <property type="match status" value="1"/>
</dbReference>
<dbReference type="RefSeq" id="WP_162449179.1">
    <property type="nucleotide sequence ID" value="NZ_WLZY01000001.1"/>
</dbReference>
<dbReference type="SUPFAM" id="SSF52540">
    <property type="entry name" value="P-loop containing nucleoside triphosphate hydrolases"/>
    <property type="match status" value="1"/>
</dbReference>
<reference evidence="1 2" key="1">
    <citation type="submission" date="2019-11" db="EMBL/GenBank/DDBJ databases">
        <authorList>
            <person name="Li X.-J."/>
            <person name="Feng X.-M."/>
        </authorList>
    </citation>
    <scope>NUCLEOTIDE SEQUENCE [LARGE SCALE GENOMIC DNA]</scope>
    <source>
        <strain evidence="1 2">XMNu-373</strain>
    </source>
</reference>
<comment type="caution">
    <text evidence="1">The sequence shown here is derived from an EMBL/GenBank/DDBJ whole genome shotgun (WGS) entry which is preliminary data.</text>
</comment>
<evidence type="ECO:0000313" key="2">
    <source>
        <dbReference type="Proteomes" id="UP000460435"/>
    </source>
</evidence>
<keyword evidence="2" id="KW-1185">Reference proteome</keyword>
<accession>A0A7K3M025</accession>
<organism evidence="1 2">
    <name type="scientific">Phytoactinopolyspora mesophila</name>
    <dbReference type="NCBI Taxonomy" id="2650750"/>
    <lineage>
        <taxon>Bacteria</taxon>
        <taxon>Bacillati</taxon>
        <taxon>Actinomycetota</taxon>
        <taxon>Actinomycetes</taxon>
        <taxon>Jiangellales</taxon>
        <taxon>Jiangellaceae</taxon>
        <taxon>Phytoactinopolyspora</taxon>
    </lineage>
</organism>
<evidence type="ECO:0008006" key="3">
    <source>
        <dbReference type="Google" id="ProtNLM"/>
    </source>
</evidence>
<dbReference type="PANTHER" id="PTHR35205:SF1">
    <property type="entry name" value="ZU5 DOMAIN-CONTAINING PROTEIN"/>
    <property type="match status" value="1"/>
</dbReference>
<dbReference type="EMBL" id="WLZY01000001">
    <property type="protein sequence ID" value="NDL56624.1"/>
    <property type="molecule type" value="Genomic_DNA"/>
</dbReference>
<gene>
    <name evidence="1" type="ORF">F7O44_06020</name>
</gene>
<dbReference type="Proteomes" id="UP000460435">
    <property type="component" value="Unassembled WGS sequence"/>
</dbReference>
<protein>
    <recommendedName>
        <fullName evidence="3">Tetratricopeptide repeat protein</fullName>
    </recommendedName>
</protein>
<sequence>MLDTSRNGFHTLYVERSSQGATPPDAQQSIDLSLGEHGSEGRVHIQVKSVEDPDSARPLGANEALRELVKLCAAGSAERYELITNRPLSRSGRVARSALEDAVSLRTAVPESSDLLDDLTAEELNRLHRCRITLVEGTTSLYRQSVSAKVRAVRAAQRLGTGPDSSALLTGYLVDKVFQSAAGISSSRITRNEVTQWLNTSPQEVAAALGEYDWGNTIGSWPALPLLPRPERWEQIRRGLARQGASRRPARFVLRGPSGIGKSSIAAEYAYANHDQYAFMAWINGEDADSLRASFSILAESLSRRDDGARPLTPDVVSSLLSQHVGRWLLIIDNAVDTAVVESWLPQFGDGDILVTTLDSTSWSGRDGADIEPLTPAESADLLARFLPSAKGHEEPLARMASHLGHWPLALAMAAAYINGAQMPLAQATDQYLRRLLPRVVDDNLVIPEGYPRTLADAIFLAVDGLADGVTGGDGRIPVLARATIYVSSFFAENDIPLKLLLAATCVKPEDMVEAGHEGPTEIIGVDTDSNDMIRLLRRRSLLQRRARAVVDGYQPYMSDCISVNTITQLVLRSRLNREVGQVGVTSLIARAAYHVDQWLKHFIDNERFNHVLAIAPHAASIARHAKQEELASFQSATLAGNLALAYRSQGRHEEAASALEYQLAQISVLAKHFPEVHPDIAVTKTTLQLLDARTALNAPLPELVVIANSGILALERALTGERNQGKTELGTVARSYESLLQQLAITESSLELDRLINVAAGLATHAPTTEEAHLLSEMQAINDLLTTGENDAEAAARARSALHPRIPFQQQIQLVGLLGEALTRLHDFGAAALQVRALDSLAQPREVFADEVVSQLNNMGIATYASLDKAPGAVDLLAQILELSEPRCALIRPGTLRMHHILRGALAHARHDVHNARDALRQIEGLTSATREYGVRADNIAGSVVPALRYLVARG</sequence>
<dbReference type="AlphaFoldDB" id="A0A7K3M025"/>
<proteinExistence type="predicted"/>
<evidence type="ECO:0000313" key="1">
    <source>
        <dbReference type="EMBL" id="NDL56624.1"/>
    </source>
</evidence>
<name>A0A7K3M025_9ACTN</name>
<dbReference type="InterPro" id="IPR027417">
    <property type="entry name" value="P-loop_NTPase"/>
</dbReference>
<dbReference type="Gene3D" id="3.40.50.300">
    <property type="entry name" value="P-loop containing nucleotide triphosphate hydrolases"/>
    <property type="match status" value="1"/>
</dbReference>